<dbReference type="Pfam" id="PF18050">
    <property type="entry name" value="Cyclophil_like2"/>
    <property type="match status" value="1"/>
</dbReference>
<gene>
    <name evidence="3" type="ORF">ACLFYP115_01045</name>
</gene>
<evidence type="ECO:0000313" key="3">
    <source>
        <dbReference type="EMBL" id="VYS94778.1"/>
    </source>
</evidence>
<feature type="chain" id="PRO_5039730721" description="Cyclophilin-like domain-containing protein" evidence="1">
    <location>
        <begin position="24"/>
        <end position="160"/>
    </location>
</feature>
<keyword evidence="1" id="KW-0732">Signal</keyword>
<dbReference type="InterPro" id="IPR041183">
    <property type="entry name" value="Cyclophilin-like"/>
</dbReference>
<protein>
    <recommendedName>
        <fullName evidence="2">Cyclophilin-like domain-containing protein</fullName>
    </recommendedName>
</protein>
<evidence type="ECO:0000256" key="1">
    <source>
        <dbReference type="SAM" id="SignalP"/>
    </source>
</evidence>
<dbReference type="Gene3D" id="2.40.100.20">
    <property type="match status" value="1"/>
</dbReference>
<sequence length="160" mass="17479">MKKVYKLLLAGVFILSLAGCSRAGRTKESTSGQEKKVLIEQYLRIKSQNGQNIIVSLNGSPAAQSLYNQLPLSVRIENYSDNEKIFYPPKKLETEGTPPAKGPAGILAYYAPWGDVAVFYGECRGASGLYELGETVSGRDQIKNLKGEVKIEAMTKSDSK</sequence>
<evidence type="ECO:0000259" key="2">
    <source>
        <dbReference type="Pfam" id="PF18050"/>
    </source>
</evidence>
<organism evidence="3">
    <name type="scientific">Anaerostipes caccae</name>
    <dbReference type="NCBI Taxonomy" id="105841"/>
    <lineage>
        <taxon>Bacteria</taxon>
        <taxon>Bacillati</taxon>
        <taxon>Bacillota</taxon>
        <taxon>Clostridia</taxon>
        <taxon>Lachnospirales</taxon>
        <taxon>Lachnospiraceae</taxon>
        <taxon>Anaerostipes</taxon>
    </lineage>
</organism>
<feature type="domain" description="Cyclophilin-like" evidence="2">
    <location>
        <begin position="49"/>
        <end position="151"/>
    </location>
</feature>
<name>A0A6N2SQA8_9FIRM</name>
<reference evidence="3" key="1">
    <citation type="submission" date="2019-11" db="EMBL/GenBank/DDBJ databases">
        <authorList>
            <person name="Feng L."/>
        </authorList>
    </citation>
    <scope>NUCLEOTIDE SEQUENCE</scope>
    <source>
        <strain evidence="3">AcaccaeLFYP115</strain>
    </source>
</reference>
<dbReference type="AlphaFoldDB" id="A0A6N2SQA8"/>
<dbReference type="SUPFAM" id="SSF50891">
    <property type="entry name" value="Cyclophilin-like"/>
    <property type="match status" value="1"/>
</dbReference>
<proteinExistence type="predicted"/>
<dbReference type="PROSITE" id="PS51257">
    <property type="entry name" value="PROKAR_LIPOPROTEIN"/>
    <property type="match status" value="1"/>
</dbReference>
<dbReference type="EMBL" id="CACRSQ010000003">
    <property type="protein sequence ID" value="VYS94778.1"/>
    <property type="molecule type" value="Genomic_DNA"/>
</dbReference>
<dbReference type="RefSeq" id="WP_006566668.1">
    <property type="nucleotide sequence ID" value="NZ_BAABRZ010000001.1"/>
</dbReference>
<dbReference type="InterPro" id="IPR029000">
    <property type="entry name" value="Cyclophilin-like_dom_sf"/>
</dbReference>
<accession>A0A6N2SQA8</accession>
<dbReference type="GeneID" id="69467894"/>
<feature type="signal peptide" evidence="1">
    <location>
        <begin position="1"/>
        <end position="23"/>
    </location>
</feature>